<dbReference type="PANTHER" id="PTHR36513:SF1">
    <property type="entry name" value="TRANSMEMBRANE PROTEIN"/>
    <property type="match status" value="1"/>
</dbReference>
<comment type="caution">
    <text evidence="2">The sequence shown here is derived from an EMBL/GenBank/DDBJ whole genome shotgun (WGS) entry which is preliminary data.</text>
</comment>
<keyword evidence="2" id="KW-0378">Hydrolase</keyword>
<protein>
    <submittedName>
        <fullName evidence="2">Alpha/beta fold hydrolase</fullName>
    </submittedName>
</protein>
<accession>A0A418T7F1</accession>
<dbReference type="InterPro" id="IPR014586">
    <property type="entry name" value="UCP033909"/>
</dbReference>
<evidence type="ECO:0000313" key="2">
    <source>
        <dbReference type="EMBL" id="RJE89103.1"/>
    </source>
</evidence>
<dbReference type="AlphaFoldDB" id="A0A418T7F1"/>
<reference evidence="3" key="1">
    <citation type="submission" date="2018-09" db="EMBL/GenBank/DDBJ databases">
        <title>Acidovorax cavernicola nov. sp. isolated from Gruta de las Maravillas (Aracena, Spain).</title>
        <authorList>
            <person name="Jurado V."/>
            <person name="Gutierrez-Patricio S."/>
            <person name="Gonzalez-Pimentel J.L."/>
            <person name="Miller A.Z."/>
            <person name="Laiz L."/>
            <person name="Saiz-Jimenez C."/>
        </authorList>
    </citation>
    <scope>NUCLEOTIDE SEQUENCE [LARGE SCALE GENOMIC DNA]</scope>
    <source>
        <strain evidence="3">1011MAR3C25</strain>
    </source>
</reference>
<evidence type="ECO:0000313" key="3">
    <source>
        <dbReference type="Proteomes" id="UP000284202"/>
    </source>
</evidence>
<dbReference type="InterPro" id="IPR029058">
    <property type="entry name" value="AB_hydrolase_fold"/>
</dbReference>
<proteinExistence type="predicted"/>
<name>A0A418T7F1_9RHOB</name>
<dbReference type="SUPFAM" id="SSF53474">
    <property type="entry name" value="alpha/beta-Hydrolases"/>
    <property type="match status" value="1"/>
</dbReference>
<evidence type="ECO:0000256" key="1">
    <source>
        <dbReference type="SAM" id="MobiDB-lite"/>
    </source>
</evidence>
<organism evidence="2 3">
    <name type="scientific">Paracoccus onubensis</name>
    <dbReference type="NCBI Taxonomy" id="1675788"/>
    <lineage>
        <taxon>Bacteria</taxon>
        <taxon>Pseudomonadati</taxon>
        <taxon>Pseudomonadota</taxon>
        <taxon>Alphaproteobacteria</taxon>
        <taxon>Rhodobacterales</taxon>
        <taxon>Paracoccaceae</taxon>
        <taxon>Paracoccus</taxon>
    </lineage>
</organism>
<sequence length="388" mass="41467">MHMNSSSLNAPRIHATAGSSGRAWKAVIVLLMVLSACGGRPGPETLIPVANPGAGTQRITLLAVTNRTKSASVPPVVGNGRGVPSYEEFTLQNRASAQPSEDELRHPSKDPSEDFVTVGRRLMDKPRFEAEVAQMAGTDDRMIAVFVHGYNYSYQEAVFRLAQLSADSDGTSVPILFSWPSDGRTAGYLSDRDAATYARDDLAGLLTSLTGVDPGRRVVVIGHSMGAWLVMETLRQLRLKGSNGVLGQLEVVLAAPDIDMDVFRKQADIVGPMSAPLTLLVSPDDRVLAASGRLSGNRMRLGRASLNDPELIALAERNGMRVMDISAAPGSDGLNHDRYVGFAARYARLEQDQQQGDELRRAGVYVLDTTGKILSAPFSAAATVLGGP</sequence>
<gene>
    <name evidence="2" type="ORF">D3P04_00115</name>
</gene>
<keyword evidence="3" id="KW-1185">Reference proteome</keyword>
<dbReference type="PIRSF" id="PIRSF033909">
    <property type="entry name" value="UCP033909"/>
    <property type="match status" value="1"/>
</dbReference>
<dbReference type="InterPro" id="IPR010297">
    <property type="entry name" value="DUF900_hydrolase"/>
</dbReference>
<dbReference type="Gene3D" id="3.40.50.1820">
    <property type="entry name" value="alpha/beta hydrolase"/>
    <property type="match status" value="1"/>
</dbReference>
<feature type="compositionally biased region" description="Basic and acidic residues" evidence="1">
    <location>
        <begin position="102"/>
        <end position="112"/>
    </location>
</feature>
<dbReference type="Proteomes" id="UP000284202">
    <property type="component" value="Unassembled WGS sequence"/>
</dbReference>
<dbReference type="Pfam" id="PF05990">
    <property type="entry name" value="DUF900"/>
    <property type="match status" value="1"/>
</dbReference>
<dbReference type="GO" id="GO:0016787">
    <property type="term" value="F:hydrolase activity"/>
    <property type="evidence" value="ECO:0007669"/>
    <property type="project" value="UniProtKB-KW"/>
</dbReference>
<dbReference type="EMBL" id="QZCG01000001">
    <property type="protein sequence ID" value="RJE89103.1"/>
    <property type="molecule type" value="Genomic_DNA"/>
</dbReference>
<dbReference type="OrthoDB" id="9797755at2"/>
<feature type="region of interest" description="Disordered" evidence="1">
    <location>
        <begin position="93"/>
        <end position="114"/>
    </location>
</feature>
<dbReference type="RefSeq" id="WP_119744723.1">
    <property type="nucleotide sequence ID" value="NZ_QZCG01000001.1"/>
</dbReference>
<dbReference type="PANTHER" id="PTHR36513">
    <property type="entry name" value="ABC TRANSMEMBRANE TYPE-1 DOMAIN-CONTAINING PROTEIN"/>
    <property type="match status" value="1"/>
</dbReference>